<organism evidence="1 2">
    <name type="scientific">Candidatus Harrisonbacteria bacterium RIFCSPLOWO2_02_FULL_45_10c</name>
    <dbReference type="NCBI Taxonomy" id="1798410"/>
    <lineage>
        <taxon>Bacteria</taxon>
        <taxon>Candidatus Harrisoniibacteriota</taxon>
    </lineage>
</organism>
<name>A0A1G1ZUN6_9BACT</name>
<dbReference type="AlphaFoldDB" id="A0A1G1ZUN6"/>
<protein>
    <submittedName>
        <fullName evidence="1">Uncharacterized protein</fullName>
    </submittedName>
</protein>
<sequence>MNYAAAEKIAKILRTDKQTIYKIGDRLGQITGKKDVFEKIIEENTIEIKKRLELLNLPYASGAKKIYDALIAKINADDRLIFESCGEAICNNQDDCNRILDVAHKVVGTQKGFFIKKEVAKELLRKEPPKTVMEYLKYDSVDEMLKNENLLEVFSALRFLEGSEWLNQVFFKQYDKLTPADFEEREVVVHALSEKWTEVAQKFVMKKWHNISHLKELGVVFVIPISLGIPGELLRMLSLIFHYLHEVPFYSEIFRKIAQVPETFSENFVSLLRGDVLEHRLSESEKVPFLVVQRYLAKDDENDWRLFSPRINPEALHWLRAEEDLVKMAATVNGYASKLEFWHNLDWVGDYFKDEIGNDILVSFNLVDTVMSLVKNKEMIKYLYHHQEALWNKIFIEYFGREQLERFSQDYLLQGYFEI</sequence>
<accession>A0A1G1ZUN6</accession>
<gene>
    <name evidence="1" type="ORF">A3H63_02580</name>
</gene>
<proteinExistence type="predicted"/>
<reference evidence="1 2" key="1">
    <citation type="journal article" date="2016" name="Nat. Commun.">
        <title>Thousands of microbial genomes shed light on interconnected biogeochemical processes in an aquifer system.</title>
        <authorList>
            <person name="Anantharaman K."/>
            <person name="Brown C.T."/>
            <person name="Hug L.A."/>
            <person name="Sharon I."/>
            <person name="Castelle C.J."/>
            <person name="Probst A.J."/>
            <person name="Thomas B.C."/>
            <person name="Singh A."/>
            <person name="Wilkins M.J."/>
            <person name="Karaoz U."/>
            <person name="Brodie E.L."/>
            <person name="Williams K.H."/>
            <person name="Hubbard S.S."/>
            <person name="Banfield J.F."/>
        </authorList>
    </citation>
    <scope>NUCLEOTIDE SEQUENCE [LARGE SCALE GENOMIC DNA]</scope>
</reference>
<dbReference type="Proteomes" id="UP000176284">
    <property type="component" value="Unassembled WGS sequence"/>
</dbReference>
<dbReference type="EMBL" id="MHJM01000024">
    <property type="protein sequence ID" value="OGY67460.1"/>
    <property type="molecule type" value="Genomic_DNA"/>
</dbReference>
<comment type="caution">
    <text evidence="1">The sequence shown here is derived from an EMBL/GenBank/DDBJ whole genome shotgun (WGS) entry which is preliminary data.</text>
</comment>
<evidence type="ECO:0000313" key="2">
    <source>
        <dbReference type="Proteomes" id="UP000176284"/>
    </source>
</evidence>
<dbReference type="STRING" id="1798410.A3H63_02580"/>
<evidence type="ECO:0000313" key="1">
    <source>
        <dbReference type="EMBL" id="OGY67460.1"/>
    </source>
</evidence>